<keyword evidence="1" id="KW-0732">Signal</keyword>
<evidence type="ECO:0000256" key="1">
    <source>
        <dbReference type="SAM" id="SignalP"/>
    </source>
</evidence>
<dbReference type="PANTHER" id="PTHR42881:SF2">
    <property type="entry name" value="PROLYL ENDOPEPTIDASE"/>
    <property type="match status" value="1"/>
</dbReference>
<dbReference type="OrthoDB" id="248387at2759"/>
<proteinExistence type="predicted"/>
<dbReference type="Proteomes" id="UP000580250">
    <property type="component" value="Unassembled WGS sequence"/>
</dbReference>
<feature type="chain" id="PRO_5027781093" description="Peptidase S9A N-terminal domain-containing protein" evidence="1">
    <location>
        <begin position="19"/>
        <end position="566"/>
    </location>
</feature>
<dbReference type="AlphaFoldDB" id="A0A6V7UGT8"/>
<dbReference type="GO" id="GO:0005829">
    <property type="term" value="C:cytosol"/>
    <property type="evidence" value="ECO:0007669"/>
    <property type="project" value="TreeGrafter"/>
</dbReference>
<feature type="domain" description="Peptidase S9A N-terminal" evidence="2">
    <location>
        <begin position="95"/>
        <end position="505"/>
    </location>
</feature>
<protein>
    <recommendedName>
        <fullName evidence="2">Peptidase S9A N-terminal domain-containing protein</fullName>
    </recommendedName>
</protein>
<dbReference type="InterPro" id="IPR023302">
    <property type="entry name" value="Pept_S9A_N"/>
</dbReference>
<comment type="caution">
    <text evidence="3">The sequence shown here is derived from an EMBL/GenBank/DDBJ whole genome shotgun (WGS) entry which is preliminary data.</text>
</comment>
<reference evidence="3 4" key="1">
    <citation type="submission" date="2020-08" db="EMBL/GenBank/DDBJ databases">
        <authorList>
            <person name="Koutsovoulos G."/>
            <person name="Danchin GJ E."/>
        </authorList>
    </citation>
    <scope>NUCLEOTIDE SEQUENCE [LARGE SCALE GENOMIC DNA]</scope>
</reference>
<dbReference type="Gene3D" id="2.130.10.120">
    <property type="entry name" value="Prolyl oligopeptidase, N-terminal domain"/>
    <property type="match status" value="1"/>
</dbReference>
<evidence type="ECO:0000313" key="3">
    <source>
        <dbReference type="EMBL" id="CAD2157805.1"/>
    </source>
</evidence>
<name>A0A6V7UGT8_MELEN</name>
<dbReference type="InterPro" id="IPR051167">
    <property type="entry name" value="Prolyl_oligopep/macrocyclase"/>
</dbReference>
<feature type="signal peptide" evidence="1">
    <location>
        <begin position="1"/>
        <end position="18"/>
    </location>
</feature>
<organism evidence="3 4">
    <name type="scientific">Meloidogyne enterolobii</name>
    <name type="common">Root-knot nematode worm</name>
    <name type="synonym">Meloidogyne mayaguensis</name>
    <dbReference type="NCBI Taxonomy" id="390850"/>
    <lineage>
        <taxon>Eukaryota</taxon>
        <taxon>Metazoa</taxon>
        <taxon>Ecdysozoa</taxon>
        <taxon>Nematoda</taxon>
        <taxon>Chromadorea</taxon>
        <taxon>Rhabditida</taxon>
        <taxon>Tylenchina</taxon>
        <taxon>Tylenchomorpha</taxon>
        <taxon>Tylenchoidea</taxon>
        <taxon>Meloidogynidae</taxon>
        <taxon>Meloidogyninae</taxon>
        <taxon>Meloidogyne</taxon>
    </lineage>
</organism>
<dbReference type="GO" id="GO:0004252">
    <property type="term" value="F:serine-type endopeptidase activity"/>
    <property type="evidence" value="ECO:0007669"/>
    <property type="project" value="InterPro"/>
</dbReference>
<evidence type="ECO:0000313" key="4">
    <source>
        <dbReference type="Proteomes" id="UP000580250"/>
    </source>
</evidence>
<dbReference type="SUPFAM" id="SSF50993">
    <property type="entry name" value="Peptidase/esterase 'gauge' domain"/>
    <property type="match status" value="1"/>
</dbReference>
<dbReference type="PANTHER" id="PTHR42881">
    <property type="entry name" value="PROLYL ENDOPEPTIDASE"/>
    <property type="match status" value="1"/>
</dbReference>
<dbReference type="Pfam" id="PF02897">
    <property type="entry name" value="Peptidase_S9_N"/>
    <property type="match status" value="1"/>
</dbReference>
<dbReference type="GO" id="GO:0070012">
    <property type="term" value="F:oligopeptidase activity"/>
    <property type="evidence" value="ECO:0007669"/>
    <property type="project" value="TreeGrafter"/>
</dbReference>
<evidence type="ECO:0000259" key="2">
    <source>
        <dbReference type="Pfam" id="PF02897"/>
    </source>
</evidence>
<sequence>MIYLIILFIFKNIINVEAIEEYKNLKISQNFWRNKNSFKNFGEYSLPSTIDSLQKEKLKEQKDGFTKNLNLKRIFDFSKAYCESFNVDIHPDEYPQPKRNESVIENICGVKVSDPYRWMENPNLEETKQFIYALNNQSRPFLEKSFFREKFRKKMMQLFDQKSYGCISKHGDYYYYAYSEGNQKQSSIYRQKTLNDTKQLFLDPNKLSSDGTLAISQTAFSRDGLVMAYTISEKGSDLTTINFKDVNGQDLPDKIPKVKQGSLSWMPNNKGIFYSKYIQTKKHSTNESTITKKDEYHTLFYHPLGSKQDILIADFRELDDPNLNIVGSVSRDGRFLFVYVYDRDNANTIYYLDLNSINFKIHRRPPLTLLIHDTRAFFVILDYDHETESAIVLTDHSAPNRKLIRIKITTAMLGCAHWETLIPEDPKRALESVVPVAGDKLMVIYIEDVKTFLYVHCYKTGKLLYKIPLGIGTVSQCYGDREDTEAFFSFNSFLEAPTIYRADFSLVAKTSLLQLEQIRHRNEWRGVNVTGLEVKQEFYRSKDGTKAILFKNIFKFNFYLFRFQYL</sequence>
<gene>
    <name evidence="3" type="ORF">MENT_LOCUS12826</name>
</gene>
<dbReference type="EMBL" id="CAJEWN010000067">
    <property type="protein sequence ID" value="CAD2157805.1"/>
    <property type="molecule type" value="Genomic_DNA"/>
</dbReference>
<accession>A0A6V7UGT8</accession>